<sequence length="41" mass="4656">FQAKPKNKDDDIDGPRLNDQIKAKDVRLVADDGKDMTIHFS</sequence>
<accession>A0A392RQE2</accession>
<evidence type="ECO:0000313" key="1">
    <source>
        <dbReference type="EMBL" id="MCI38833.1"/>
    </source>
</evidence>
<organism evidence="1 2">
    <name type="scientific">Trifolium medium</name>
    <dbReference type="NCBI Taxonomy" id="97028"/>
    <lineage>
        <taxon>Eukaryota</taxon>
        <taxon>Viridiplantae</taxon>
        <taxon>Streptophyta</taxon>
        <taxon>Embryophyta</taxon>
        <taxon>Tracheophyta</taxon>
        <taxon>Spermatophyta</taxon>
        <taxon>Magnoliopsida</taxon>
        <taxon>eudicotyledons</taxon>
        <taxon>Gunneridae</taxon>
        <taxon>Pentapetalae</taxon>
        <taxon>rosids</taxon>
        <taxon>fabids</taxon>
        <taxon>Fabales</taxon>
        <taxon>Fabaceae</taxon>
        <taxon>Papilionoideae</taxon>
        <taxon>50 kb inversion clade</taxon>
        <taxon>NPAAA clade</taxon>
        <taxon>Hologalegina</taxon>
        <taxon>IRL clade</taxon>
        <taxon>Trifolieae</taxon>
        <taxon>Trifolium</taxon>
    </lineage>
</organism>
<protein>
    <submittedName>
        <fullName evidence="1">Uncharacterized protein</fullName>
    </submittedName>
</protein>
<dbReference type="AlphaFoldDB" id="A0A392RQE2"/>
<name>A0A392RQE2_9FABA</name>
<feature type="non-terminal residue" evidence="1">
    <location>
        <position position="1"/>
    </location>
</feature>
<dbReference type="EMBL" id="LXQA010260504">
    <property type="protein sequence ID" value="MCI38833.1"/>
    <property type="molecule type" value="Genomic_DNA"/>
</dbReference>
<comment type="caution">
    <text evidence="1">The sequence shown here is derived from an EMBL/GenBank/DDBJ whole genome shotgun (WGS) entry which is preliminary data.</text>
</comment>
<keyword evidence="2" id="KW-1185">Reference proteome</keyword>
<dbReference type="Proteomes" id="UP000265520">
    <property type="component" value="Unassembled WGS sequence"/>
</dbReference>
<reference evidence="1 2" key="1">
    <citation type="journal article" date="2018" name="Front. Plant Sci.">
        <title>Red Clover (Trifolium pratense) and Zigzag Clover (T. medium) - A Picture of Genomic Similarities and Differences.</title>
        <authorList>
            <person name="Dluhosova J."/>
            <person name="Istvanek J."/>
            <person name="Nedelnik J."/>
            <person name="Repkova J."/>
        </authorList>
    </citation>
    <scope>NUCLEOTIDE SEQUENCE [LARGE SCALE GENOMIC DNA]</scope>
    <source>
        <strain evidence="2">cv. 10/8</strain>
        <tissue evidence="1">Leaf</tissue>
    </source>
</reference>
<proteinExistence type="predicted"/>
<evidence type="ECO:0000313" key="2">
    <source>
        <dbReference type="Proteomes" id="UP000265520"/>
    </source>
</evidence>